<evidence type="ECO:0000259" key="1">
    <source>
        <dbReference type="Pfam" id="PF05368"/>
    </source>
</evidence>
<organism evidence="2 3">
    <name type="scientific">Mucilaginibacter celer</name>
    <dbReference type="NCBI Taxonomy" id="2305508"/>
    <lineage>
        <taxon>Bacteria</taxon>
        <taxon>Pseudomonadati</taxon>
        <taxon>Bacteroidota</taxon>
        <taxon>Sphingobacteriia</taxon>
        <taxon>Sphingobacteriales</taxon>
        <taxon>Sphingobacteriaceae</taxon>
        <taxon>Mucilaginibacter</taxon>
    </lineage>
</organism>
<proteinExistence type="predicted"/>
<evidence type="ECO:0000313" key="3">
    <source>
        <dbReference type="Proteomes" id="UP000270046"/>
    </source>
</evidence>
<gene>
    <name evidence="2" type="ORF">HYN43_002885</name>
</gene>
<dbReference type="Pfam" id="PF05368">
    <property type="entry name" value="NmrA"/>
    <property type="match status" value="1"/>
</dbReference>
<keyword evidence="3" id="KW-1185">Reference proteome</keyword>
<dbReference type="InterPro" id="IPR008030">
    <property type="entry name" value="NmrA-like"/>
</dbReference>
<reference evidence="2 3" key="1">
    <citation type="submission" date="2018-10" db="EMBL/GenBank/DDBJ databases">
        <title>Genome sequencing of Mucilaginibacter sp. HYN0043.</title>
        <authorList>
            <person name="Kim M."/>
            <person name="Yi H."/>
        </authorList>
    </citation>
    <scope>NUCLEOTIDE SEQUENCE [LARGE SCALE GENOMIC DNA]</scope>
    <source>
        <strain evidence="2 3">HYN0043</strain>
    </source>
</reference>
<dbReference type="Proteomes" id="UP000270046">
    <property type="component" value="Chromosome"/>
</dbReference>
<dbReference type="RefSeq" id="WP_119408021.1">
    <property type="nucleotide sequence ID" value="NZ_CP032869.1"/>
</dbReference>
<dbReference type="AlphaFoldDB" id="A0A494VTN3"/>
<feature type="domain" description="NmrA-like" evidence="1">
    <location>
        <begin position="1"/>
        <end position="234"/>
    </location>
</feature>
<evidence type="ECO:0000313" key="2">
    <source>
        <dbReference type="EMBL" id="AYL94302.1"/>
    </source>
</evidence>
<dbReference type="SUPFAM" id="SSF51735">
    <property type="entry name" value="NAD(P)-binding Rossmann-fold domains"/>
    <property type="match status" value="1"/>
</dbReference>
<dbReference type="KEGG" id="muh:HYN43_002885"/>
<dbReference type="Gene3D" id="3.40.50.720">
    <property type="entry name" value="NAD(P)-binding Rossmann-like Domain"/>
    <property type="match status" value="1"/>
</dbReference>
<dbReference type="EMBL" id="CP032869">
    <property type="protein sequence ID" value="AYL94302.1"/>
    <property type="molecule type" value="Genomic_DNA"/>
</dbReference>
<name>A0A494VTN3_9SPHI</name>
<accession>A0A494VTN3</accession>
<protein>
    <submittedName>
        <fullName evidence="2">NAD-dependent epimerase/dehydratase family protein</fullName>
    </submittedName>
</protein>
<dbReference type="OrthoDB" id="9780595at2"/>
<dbReference type="InterPro" id="IPR036291">
    <property type="entry name" value="NAD(P)-bd_dom_sf"/>
</dbReference>
<sequence>MKNKVLVTGGTGNTGGHVIENLLSQGIPVRALVRKIDERSDALAARGVEIVEGDLTDLDAVTAALKDIKSAFFVYTIKEAGILDATAYFAQAAYETGVEAIVNLSQFGANRHVKSHGAQNHWIAERLFDRAPVPVTHLRPTLFAEWFMYQAMVIRSESKYYLPFGDAKFAPIATEDIARVAAAILADPAPHAGKSYDLFGPKILSMAEIAEIFTSVLERPVTYVPIDTETFIGILKKFLNAGPYFIQHVTSLGQDLADGREAGMNDLVEQLTGQKPLQMADYILKNKAAFA</sequence>
<dbReference type="InterPro" id="IPR051604">
    <property type="entry name" value="Ergot_Alk_Oxidoreductase"/>
</dbReference>
<dbReference type="Gene3D" id="3.90.25.10">
    <property type="entry name" value="UDP-galactose 4-epimerase, domain 1"/>
    <property type="match status" value="1"/>
</dbReference>
<dbReference type="PANTHER" id="PTHR43162:SF1">
    <property type="entry name" value="PRESTALK A DIFFERENTIATION PROTEIN A"/>
    <property type="match status" value="1"/>
</dbReference>
<dbReference type="PANTHER" id="PTHR43162">
    <property type="match status" value="1"/>
</dbReference>